<keyword evidence="1" id="KW-0732">Signal</keyword>
<dbReference type="Pfam" id="PF16655">
    <property type="entry name" value="PhoD_N"/>
    <property type="match status" value="1"/>
</dbReference>
<evidence type="ECO:0000259" key="3">
    <source>
        <dbReference type="Pfam" id="PF16655"/>
    </source>
</evidence>
<dbReference type="InterPro" id="IPR052900">
    <property type="entry name" value="Phospholipid_Metab_Enz"/>
</dbReference>
<feature type="signal peptide" evidence="1">
    <location>
        <begin position="1"/>
        <end position="25"/>
    </location>
</feature>
<dbReference type="PANTHER" id="PTHR43606">
    <property type="entry name" value="PHOSPHATASE, PUTATIVE (AFU_ORTHOLOGUE AFUA_6G08710)-RELATED"/>
    <property type="match status" value="1"/>
</dbReference>
<protein>
    <submittedName>
        <fullName evidence="4">Alkaline phosphatase D family protein</fullName>
    </submittedName>
</protein>
<dbReference type="InterPro" id="IPR032093">
    <property type="entry name" value="PhoD_N"/>
</dbReference>
<feature type="chain" id="PRO_5047059288" evidence="1">
    <location>
        <begin position="26"/>
        <end position="518"/>
    </location>
</feature>
<dbReference type="SUPFAM" id="SSF56300">
    <property type="entry name" value="Metallo-dependent phosphatases"/>
    <property type="match status" value="1"/>
</dbReference>
<dbReference type="Proteomes" id="UP001523392">
    <property type="component" value="Unassembled WGS sequence"/>
</dbReference>
<dbReference type="CDD" id="cd07389">
    <property type="entry name" value="MPP_PhoD"/>
    <property type="match status" value="1"/>
</dbReference>
<feature type="domain" description="Phospholipase D N-terminal" evidence="3">
    <location>
        <begin position="34"/>
        <end position="130"/>
    </location>
</feature>
<dbReference type="InterPro" id="IPR018946">
    <property type="entry name" value="PhoD-like_MPP"/>
</dbReference>
<name>A0ABT1CZ05_9PROT</name>
<accession>A0ABT1CZ05</accession>
<dbReference type="Pfam" id="PF09423">
    <property type="entry name" value="PhoD"/>
    <property type="match status" value="1"/>
</dbReference>
<reference evidence="4 5" key="1">
    <citation type="submission" date="2021-12" db="EMBL/GenBank/DDBJ databases">
        <title>Siccirubricoccus leaddurans sp. nov., a high concentration Zn2+ tolerance bacterium.</title>
        <authorList>
            <person name="Cao Y."/>
        </authorList>
    </citation>
    <scope>NUCLEOTIDE SEQUENCE [LARGE SCALE GENOMIC DNA]</scope>
    <source>
        <strain evidence="4 5">KC 17139</strain>
    </source>
</reference>
<comment type="caution">
    <text evidence="4">The sequence shown here is derived from an EMBL/GenBank/DDBJ whole genome shotgun (WGS) entry which is preliminary data.</text>
</comment>
<evidence type="ECO:0000313" key="5">
    <source>
        <dbReference type="Proteomes" id="UP001523392"/>
    </source>
</evidence>
<gene>
    <name evidence="4" type="ORF">JYK14_01720</name>
</gene>
<evidence type="ECO:0000259" key="2">
    <source>
        <dbReference type="Pfam" id="PF09423"/>
    </source>
</evidence>
<evidence type="ECO:0000313" key="4">
    <source>
        <dbReference type="EMBL" id="MCO6414894.1"/>
    </source>
</evidence>
<dbReference type="InterPro" id="IPR029052">
    <property type="entry name" value="Metallo-depent_PP-like"/>
</dbReference>
<dbReference type="PANTHER" id="PTHR43606:SF2">
    <property type="entry name" value="ALKALINE PHOSPHATASE FAMILY PROTEIN (AFU_ORTHOLOGUE AFUA_5G03860)"/>
    <property type="match status" value="1"/>
</dbReference>
<dbReference type="InterPro" id="IPR038607">
    <property type="entry name" value="PhoD-like_sf"/>
</dbReference>
<proteinExistence type="predicted"/>
<dbReference type="EMBL" id="JAFIRR010000009">
    <property type="protein sequence ID" value="MCO6414894.1"/>
    <property type="molecule type" value="Genomic_DNA"/>
</dbReference>
<sequence>MQRRALLRAALAAPPLILATSAAWTGGGTPFATGVASGDPWPDSLLLWTRLAPQPLAPFFGMAPEATPELTWEVAEDPSFRRIAAAGQVVVSAAEGFSAHVEAGGLRPSRDYWYRFRLGGEVSPTGHARTAPDPVSRPERLRFLTAGCQHIEHGWFTAWRHAAAEEAIDFVFHYGDYIYEYAGRQPGQPGGFGPVVRSAAGGKCRALADYRRRYAQYQSDPDLQAAMAAHACIPSFDDHEVENNWAGEQSEADGRSARHPMAMPREEFLALREAAFQAWWEAMPLRPAQRPRGAGILAHRRFRYGRLLDLHVLDTRQYRDDQPCGDVNGPACAEVARPDAQMLGAAQEAWLLENAARSEARWQVLAQQVMLMPRRLANDGIAPDKWDGAPAARQRLLEGLAARGLAPPVVLTGDIHNAWAGEVPVAEGGPSRAVEFVATSITSGGDGTETTPGATAALARNPHIRFFNNRRGYCLHEARPDRLETVFRAVAAVTRPDAGREDRGRFVVEAGRAELLPA</sequence>
<dbReference type="Gene3D" id="2.60.40.380">
    <property type="entry name" value="Purple acid phosphatase-like, N-terminal"/>
    <property type="match status" value="1"/>
</dbReference>
<dbReference type="RefSeq" id="WP_252951482.1">
    <property type="nucleotide sequence ID" value="NZ_JAFIRR010000009.1"/>
</dbReference>
<keyword evidence="5" id="KW-1185">Reference proteome</keyword>
<dbReference type="Gene3D" id="3.60.21.70">
    <property type="entry name" value="PhoD-like phosphatase"/>
    <property type="match status" value="1"/>
</dbReference>
<evidence type="ECO:0000256" key="1">
    <source>
        <dbReference type="SAM" id="SignalP"/>
    </source>
</evidence>
<organism evidence="4 5">
    <name type="scientific">Siccirubricoccus soli</name>
    <dbReference type="NCBI Taxonomy" id="2899147"/>
    <lineage>
        <taxon>Bacteria</taxon>
        <taxon>Pseudomonadati</taxon>
        <taxon>Pseudomonadota</taxon>
        <taxon>Alphaproteobacteria</taxon>
        <taxon>Acetobacterales</taxon>
        <taxon>Roseomonadaceae</taxon>
        <taxon>Siccirubricoccus</taxon>
    </lineage>
</organism>
<feature type="domain" description="PhoD-like phosphatase metallophosphatase" evidence="2">
    <location>
        <begin position="143"/>
        <end position="485"/>
    </location>
</feature>